<sequence length="102" mass="11854">MFPPAQLEKRPKKLCLEQPPPPPVRTLHFHPPDRPATAKTNEALVRWLDSRILKGNLIKYPQTFANHDPRSVEHEFFFTLAQDVSENCDHQLHNMHVPDKVT</sequence>
<evidence type="ECO:0000313" key="2">
    <source>
        <dbReference type="EMBL" id="KAK8963730.1"/>
    </source>
</evidence>
<dbReference type="Proteomes" id="UP001412067">
    <property type="component" value="Unassembled WGS sequence"/>
</dbReference>
<accession>A0ABR2MHX9</accession>
<feature type="region of interest" description="Disordered" evidence="1">
    <location>
        <begin position="1"/>
        <end position="36"/>
    </location>
</feature>
<gene>
    <name evidence="2" type="ORF">KSP40_PGU011812</name>
</gene>
<organism evidence="2 3">
    <name type="scientific">Platanthera guangdongensis</name>
    <dbReference type="NCBI Taxonomy" id="2320717"/>
    <lineage>
        <taxon>Eukaryota</taxon>
        <taxon>Viridiplantae</taxon>
        <taxon>Streptophyta</taxon>
        <taxon>Embryophyta</taxon>
        <taxon>Tracheophyta</taxon>
        <taxon>Spermatophyta</taxon>
        <taxon>Magnoliopsida</taxon>
        <taxon>Liliopsida</taxon>
        <taxon>Asparagales</taxon>
        <taxon>Orchidaceae</taxon>
        <taxon>Orchidoideae</taxon>
        <taxon>Orchideae</taxon>
        <taxon>Orchidinae</taxon>
        <taxon>Platanthera</taxon>
    </lineage>
</organism>
<reference evidence="2 3" key="1">
    <citation type="journal article" date="2022" name="Nat. Plants">
        <title>Genomes of leafy and leafless Platanthera orchids illuminate the evolution of mycoheterotrophy.</title>
        <authorList>
            <person name="Li M.H."/>
            <person name="Liu K.W."/>
            <person name="Li Z."/>
            <person name="Lu H.C."/>
            <person name="Ye Q.L."/>
            <person name="Zhang D."/>
            <person name="Wang J.Y."/>
            <person name="Li Y.F."/>
            <person name="Zhong Z.M."/>
            <person name="Liu X."/>
            <person name="Yu X."/>
            <person name="Liu D.K."/>
            <person name="Tu X.D."/>
            <person name="Liu B."/>
            <person name="Hao Y."/>
            <person name="Liao X.Y."/>
            <person name="Jiang Y.T."/>
            <person name="Sun W.H."/>
            <person name="Chen J."/>
            <person name="Chen Y.Q."/>
            <person name="Ai Y."/>
            <person name="Zhai J.W."/>
            <person name="Wu S.S."/>
            <person name="Zhou Z."/>
            <person name="Hsiao Y.Y."/>
            <person name="Wu W.L."/>
            <person name="Chen Y.Y."/>
            <person name="Lin Y.F."/>
            <person name="Hsu J.L."/>
            <person name="Li C.Y."/>
            <person name="Wang Z.W."/>
            <person name="Zhao X."/>
            <person name="Zhong W.Y."/>
            <person name="Ma X.K."/>
            <person name="Ma L."/>
            <person name="Huang J."/>
            <person name="Chen G.Z."/>
            <person name="Huang M.Z."/>
            <person name="Huang L."/>
            <person name="Peng D.H."/>
            <person name="Luo Y.B."/>
            <person name="Zou S.Q."/>
            <person name="Chen S.P."/>
            <person name="Lan S."/>
            <person name="Tsai W.C."/>
            <person name="Van de Peer Y."/>
            <person name="Liu Z.J."/>
        </authorList>
    </citation>
    <scope>NUCLEOTIDE SEQUENCE [LARGE SCALE GENOMIC DNA]</scope>
    <source>
        <strain evidence="2">Lor288</strain>
    </source>
</reference>
<proteinExistence type="predicted"/>
<dbReference type="EMBL" id="JBBWWR010000007">
    <property type="protein sequence ID" value="KAK8963730.1"/>
    <property type="molecule type" value="Genomic_DNA"/>
</dbReference>
<protein>
    <submittedName>
        <fullName evidence="2">Uncharacterized protein</fullName>
    </submittedName>
</protein>
<keyword evidence="3" id="KW-1185">Reference proteome</keyword>
<name>A0ABR2MHX9_9ASPA</name>
<evidence type="ECO:0000256" key="1">
    <source>
        <dbReference type="SAM" id="MobiDB-lite"/>
    </source>
</evidence>
<evidence type="ECO:0000313" key="3">
    <source>
        <dbReference type="Proteomes" id="UP001412067"/>
    </source>
</evidence>
<comment type="caution">
    <text evidence="2">The sequence shown here is derived from an EMBL/GenBank/DDBJ whole genome shotgun (WGS) entry which is preliminary data.</text>
</comment>